<dbReference type="WBParaSite" id="SBAD_0000916001-mRNA-1">
    <property type="protein sequence ID" value="SBAD_0000916001-mRNA-1"/>
    <property type="gene ID" value="SBAD_0000916001"/>
</dbReference>
<reference evidence="5" key="1">
    <citation type="submission" date="2016-06" db="UniProtKB">
        <authorList>
            <consortium name="WormBaseParasite"/>
        </authorList>
    </citation>
    <scope>IDENTIFICATION</scope>
</reference>
<keyword evidence="2" id="KW-1133">Transmembrane helix</keyword>
<dbReference type="AlphaFoldDB" id="A0A183IYZ2"/>
<accession>A0A183IYZ2</accession>
<proteinExistence type="predicted"/>
<evidence type="ECO:0000256" key="1">
    <source>
        <dbReference type="SAM" id="MobiDB-lite"/>
    </source>
</evidence>
<name>A0A183IYZ2_9BILA</name>
<dbReference type="EMBL" id="UZAM01012023">
    <property type="protein sequence ID" value="VDP19624.1"/>
    <property type="molecule type" value="Genomic_DNA"/>
</dbReference>
<gene>
    <name evidence="3" type="ORF">SBAD_LOCUS8840</name>
</gene>
<keyword evidence="4" id="KW-1185">Reference proteome</keyword>
<evidence type="ECO:0000313" key="5">
    <source>
        <dbReference type="WBParaSite" id="SBAD_0000916001-mRNA-1"/>
    </source>
</evidence>
<keyword evidence="2" id="KW-0812">Transmembrane</keyword>
<dbReference type="Proteomes" id="UP000270296">
    <property type="component" value="Unassembled WGS sequence"/>
</dbReference>
<feature type="transmembrane region" description="Helical" evidence="2">
    <location>
        <begin position="216"/>
        <end position="235"/>
    </location>
</feature>
<protein>
    <submittedName>
        <fullName evidence="5">KASH domain-containing protein</fullName>
    </submittedName>
</protein>
<keyword evidence="2" id="KW-0472">Membrane</keyword>
<reference evidence="3 4" key="2">
    <citation type="submission" date="2018-11" db="EMBL/GenBank/DDBJ databases">
        <authorList>
            <consortium name="Pathogen Informatics"/>
        </authorList>
    </citation>
    <scope>NUCLEOTIDE SEQUENCE [LARGE SCALE GENOMIC DNA]</scope>
</reference>
<feature type="region of interest" description="Disordered" evidence="1">
    <location>
        <begin position="81"/>
        <end position="110"/>
    </location>
</feature>
<evidence type="ECO:0000256" key="2">
    <source>
        <dbReference type="SAM" id="Phobius"/>
    </source>
</evidence>
<organism evidence="5">
    <name type="scientific">Soboliphyme baturini</name>
    <dbReference type="NCBI Taxonomy" id="241478"/>
    <lineage>
        <taxon>Eukaryota</taxon>
        <taxon>Metazoa</taxon>
        <taxon>Ecdysozoa</taxon>
        <taxon>Nematoda</taxon>
        <taxon>Enoplea</taxon>
        <taxon>Dorylaimia</taxon>
        <taxon>Dioctophymatida</taxon>
        <taxon>Dioctophymatoidea</taxon>
        <taxon>Soboliphymatidae</taxon>
        <taxon>Soboliphyme</taxon>
    </lineage>
</organism>
<evidence type="ECO:0000313" key="3">
    <source>
        <dbReference type="EMBL" id="VDP19624.1"/>
    </source>
</evidence>
<sequence>MKPSPQGDCCHNDQTMQHIISEYSLRQFDGSIADAQNTTAATIHWLKNLDIEMMTDLTSPLEWQSVTYEDQDHLMHSGSFRQQHDELRPSGRSSKHHKTTTTTLKSETSRHVTLPGSRIDLHRVDFSDLDKLIYRVFHMLFHVEESFIGAPRNFVDVGLRDVTGNHYTSNYDAYKSSEFDTRRRHYSESSTIEEVSVLGQSSQRPQQRVSTGRLKLFLIIALLLPLMFLIPALYANRK</sequence>
<evidence type="ECO:0000313" key="4">
    <source>
        <dbReference type="Proteomes" id="UP000270296"/>
    </source>
</evidence>